<dbReference type="Gene3D" id="3.40.50.300">
    <property type="entry name" value="P-loop containing nucleotide triphosphate hydrolases"/>
    <property type="match status" value="1"/>
</dbReference>
<dbReference type="AlphaFoldDB" id="A0A227KQZ4"/>
<dbReference type="InterPro" id="IPR036388">
    <property type="entry name" value="WH-like_DNA-bd_sf"/>
</dbReference>
<dbReference type="GO" id="GO:0003677">
    <property type="term" value="F:DNA binding"/>
    <property type="evidence" value="ECO:0007669"/>
    <property type="project" value="UniProtKB-KW"/>
</dbReference>
<dbReference type="CDD" id="cd01127">
    <property type="entry name" value="TrwB_TraG_TraD_VirD4"/>
    <property type="match status" value="1"/>
</dbReference>
<evidence type="ECO:0000256" key="12">
    <source>
        <dbReference type="ARBA" id="ARBA00023136"/>
    </source>
</evidence>
<dbReference type="SUPFAM" id="SSF46785">
    <property type="entry name" value="Winged helix' DNA-binding domain"/>
    <property type="match status" value="1"/>
</dbReference>
<keyword evidence="9 15" id="KW-0067">ATP-binding</keyword>
<evidence type="ECO:0000256" key="11">
    <source>
        <dbReference type="ARBA" id="ARBA00023125"/>
    </source>
</evidence>
<keyword evidence="19" id="KW-1185">Reference proteome</keyword>
<dbReference type="PANTHER" id="PTHR22683">
    <property type="entry name" value="SPORULATION PROTEIN RELATED"/>
    <property type="match status" value="1"/>
</dbReference>
<dbReference type="SUPFAM" id="SSF52540">
    <property type="entry name" value="P-loop containing nucleoside triphosphate hydrolases"/>
    <property type="match status" value="1"/>
</dbReference>
<keyword evidence="12 16" id="KW-0472">Membrane</keyword>
<dbReference type="EMBL" id="NHMP01000001">
    <property type="protein sequence ID" value="OXE50943.1"/>
    <property type="molecule type" value="Genomic_DNA"/>
</dbReference>
<proteinExistence type="inferred from homology"/>
<dbReference type="Proteomes" id="UP000214610">
    <property type="component" value="Unassembled WGS sequence"/>
</dbReference>
<dbReference type="SMART" id="SM00843">
    <property type="entry name" value="Ftsk_gamma"/>
    <property type="match status" value="1"/>
</dbReference>
<evidence type="ECO:0000259" key="17">
    <source>
        <dbReference type="PROSITE" id="PS50901"/>
    </source>
</evidence>
<keyword evidence="4" id="KW-1003">Cell membrane</keyword>
<protein>
    <submittedName>
        <fullName evidence="18">DNA translocase FtsK</fullName>
    </submittedName>
</protein>
<dbReference type="GO" id="GO:0005524">
    <property type="term" value="F:ATP binding"/>
    <property type="evidence" value="ECO:0007669"/>
    <property type="project" value="UniProtKB-UniRule"/>
</dbReference>
<keyword evidence="11" id="KW-0238">DNA-binding</keyword>
<name>A0A227KQZ4_9BURK</name>
<gene>
    <name evidence="18" type="ORF">ADH67_01165</name>
</gene>
<feature type="binding site" evidence="15">
    <location>
        <begin position="478"/>
        <end position="485"/>
    </location>
    <ligand>
        <name>ATP</name>
        <dbReference type="ChEBI" id="CHEBI:30616"/>
    </ligand>
</feature>
<dbReference type="GO" id="GO:0007059">
    <property type="term" value="P:chromosome segregation"/>
    <property type="evidence" value="ECO:0007669"/>
    <property type="project" value="UniProtKB-KW"/>
</dbReference>
<evidence type="ECO:0000256" key="9">
    <source>
        <dbReference type="ARBA" id="ARBA00022840"/>
    </source>
</evidence>
<feature type="transmembrane region" description="Helical" evidence="16">
    <location>
        <begin position="126"/>
        <end position="146"/>
    </location>
</feature>
<comment type="similarity">
    <text evidence="3">Belongs to the FtsK/SpoIIIE/SftA family.</text>
</comment>
<dbReference type="Gene3D" id="1.10.10.10">
    <property type="entry name" value="Winged helix-like DNA-binding domain superfamily/Winged helix DNA-binding domain"/>
    <property type="match status" value="1"/>
</dbReference>
<dbReference type="PANTHER" id="PTHR22683:SF41">
    <property type="entry name" value="DNA TRANSLOCASE FTSK"/>
    <property type="match status" value="1"/>
</dbReference>
<dbReference type="InterPro" id="IPR036259">
    <property type="entry name" value="MFS_trans_sf"/>
</dbReference>
<comment type="subcellular location">
    <subcellularLocation>
        <location evidence="1">Cell inner membrane</location>
    </subcellularLocation>
    <subcellularLocation>
        <location evidence="2">Cell membrane</location>
        <topology evidence="2">Multi-pass membrane protein</topology>
    </subcellularLocation>
</comment>
<comment type="caution">
    <text evidence="18">The sequence shown here is derived from an EMBL/GenBank/DDBJ whole genome shotgun (WGS) entry which is preliminary data.</text>
</comment>
<dbReference type="GO" id="GO:0005886">
    <property type="term" value="C:plasma membrane"/>
    <property type="evidence" value="ECO:0007669"/>
    <property type="project" value="UniProtKB-SubCell"/>
</dbReference>
<evidence type="ECO:0000256" key="2">
    <source>
        <dbReference type="ARBA" id="ARBA00004651"/>
    </source>
</evidence>
<evidence type="ECO:0000256" key="1">
    <source>
        <dbReference type="ARBA" id="ARBA00004533"/>
    </source>
</evidence>
<evidence type="ECO:0000256" key="6">
    <source>
        <dbReference type="ARBA" id="ARBA00022692"/>
    </source>
</evidence>
<dbReference type="InterPro" id="IPR050206">
    <property type="entry name" value="FtsK/SpoIIIE/SftA"/>
</dbReference>
<evidence type="ECO:0000256" key="16">
    <source>
        <dbReference type="SAM" id="Phobius"/>
    </source>
</evidence>
<evidence type="ECO:0000256" key="8">
    <source>
        <dbReference type="ARBA" id="ARBA00022829"/>
    </source>
</evidence>
<evidence type="ECO:0000256" key="5">
    <source>
        <dbReference type="ARBA" id="ARBA00022618"/>
    </source>
</evidence>
<dbReference type="Gene3D" id="3.30.980.40">
    <property type="match status" value="1"/>
</dbReference>
<dbReference type="PROSITE" id="PS50901">
    <property type="entry name" value="FTSK"/>
    <property type="match status" value="1"/>
</dbReference>
<dbReference type="InterPro" id="IPR002543">
    <property type="entry name" value="FtsK_dom"/>
</dbReference>
<reference evidence="19" key="1">
    <citation type="submission" date="2017-05" db="EMBL/GenBank/DDBJ databases">
        <title>Improved OligoMM genomes.</title>
        <authorList>
            <person name="Garzetti D."/>
        </authorList>
    </citation>
    <scope>NUCLEOTIDE SEQUENCE [LARGE SCALE GENOMIC DNA]</scope>
    <source>
        <strain evidence="19">YL45</strain>
    </source>
</reference>
<accession>A0A227KQZ4</accession>
<feature type="transmembrane region" description="Helical" evidence="16">
    <location>
        <begin position="31"/>
        <end position="54"/>
    </location>
</feature>
<comment type="function">
    <text evidence="14">Essential cell division protein that coordinates cell division and chromosome segregation. The N-terminus is involved in assembly of the cell-division machinery. The C-terminus functions as a DNA motor that moves dsDNA in an ATP-dependent manner towards the dif recombination site, which is located within the replication terminus region. Translocation stops specifically at Xer-dif sites, where FtsK interacts with the Xer recombinase, allowing activation of chromosome unlinking by recombination. FtsK orienting polar sequences (KOPS) guide the direction of DNA translocation. FtsK can remove proteins from DNA as it translocates, but translocation stops specifically at XerCD-dif site, thereby preventing removal of XerC and XerD from dif.</text>
</comment>
<dbReference type="Pfam" id="PF01580">
    <property type="entry name" value="FtsK_SpoIIIE"/>
    <property type="match status" value="1"/>
</dbReference>
<dbReference type="InterPro" id="IPR041027">
    <property type="entry name" value="FtsK_alpha"/>
</dbReference>
<evidence type="ECO:0000256" key="3">
    <source>
        <dbReference type="ARBA" id="ARBA00006474"/>
    </source>
</evidence>
<evidence type="ECO:0000256" key="14">
    <source>
        <dbReference type="ARBA" id="ARBA00024784"/>
    </source>
</evidence>
<feature type="transmembrane region" description="Helical" evidence="16">
    <location>
        <begin position="88"/>
        <end position="105"/>
    </location>
</feature>
<keyword evidence="10 16" id="KW-1133">Transmembrane helix</keyword>
<dbReference type="InterPro" id="IPR018541">
    <property type="entry name" value="Ftsk_gamma"/>
</dbReference>
<evidence type="ECO:0000256" key="13">
    <source>
        <dbReference type="ARBA" id="ARBA00023306"/>
    </source>
</evidence>
<dbReference type="SUPFAM" id="SSF103473">
    <property type="entry name" value="MFS general substrate transporter"/>
    <property type="match status" value="1"/>
</dbReference>
<evidence type="ECO:0000313" key="19">
    <source>
        <dbReference type="Proteomes" id="UP000214610"/>
    </source>
</evidence>
<dbReference type="RefSeq" id="WP_066590882.1">
    <property type="nucleotide sequence ID" value="NZ_CAJTBZ010000023.1"/>
</dbReference>
<dbReference type="Pfam" id="PF17854">
    <property type="entry name" value="FtsK_alpha"/>
    <property type="match status" value="1"/>
</dbReference>
<evidence type="ECO:0000256" key="4">
    <source>
        <dbReference type="ARBA" id="ARBA00022475"/>
    </source>
</evidence>
<keyword evidence="7 15" id="KW-0547">Nucleotide-binding</keyword>
<keyword evidence="8" id="KW-0159">Chromosome partition</keyword>
<dbReference type="Pfam" id="PF09397">
    <property type="entry name" value="FtsK_gamma"/>
    <property type="match status" value="1"/>
</dbReference>
<keyword evidence="13" id="KW-0131">Cell cycle</keyword>
<evidence type="ECO:0000256" key="10">
    <source>
        <dbReference type="ARBA" id="ARBA00022989"/>
    </source>
</evidence>
<evidence type="ECO:0000256" key="15">
    <source>
        <dbReference type="PROSITE-ProRule" id="PRU00289"/>
    </source>
</evidence>
<keyword evidence="6 16" id="KW-0812">Transmembrane</keyword>
<evidence type="ECO:0000313" key="18">
    <source>
        <dbReference type="EMBL" id="OXE50943.1"/>
    </source>
</evidence>
<dbReference type="InterPro" id="IPR027417">
    <property type="entry name" value="P-loop_NTPase"/>
</dbReference>
<sequence>MSNSISQSFQPSGIEVFRRKGKDEPSNVSKIYGSVLFVLSLAGTVFLTLSLATFSGMDPGFSMANSFSRISNVFGVAGAWVADLLYLLFGWSAWLLVAGALFTLIRSGQMFFNGIYPYKYPNGLRVVAFFLLIVASSTLFFLRLHSFSSDLPGTSGGAIGSAVGTVFLTAVGLNISTVIVAVLAVLSFGIFFNFSWIELMESIGKGCESVLMRLRKTQETKEDEEEGIAQRKLREEKLSHNRETAPAKKVAPRKVPVPSIPNKVERSSIREIKKDPIIITHHSVTEPIPPEPEQTKLQFEETPNTDALLAGQVPPEQEQKEDFVLPTSNLLEVPPYDRPQISEEEVTFTSDRIEHILATYKIKAKVLSAMRGPVITRFKVQPGVGIQSSRFVKVSKDLARGLGQPSIRVIENLREVDCLGLEVPNPPGAVQMIYLSEIIGSNTFKLGKSNLTLALGKNVQGDPVTIDLGKAPHLLIAGTTGSGKSVGINAMILSMLFKNTPDELKLILIDPKEVEFAPYEKIPHLLTPVITDMIQAAHALDWAVREMDKRYKLMKAVGVRNFASFNEKIDQAKEDGTFIPNPFSLTPEQPEPLKKLHYIVIIIDELADLLMTNGKQVEGSIMRLTQKARAAGMHLILATQRPSTDIVTPIIKTNCPSRISFQVSNRYDSMTILGEPGAEELLGRGDMFYMNPSTPLQRVHGANVTDKEIDAVTSFIKAQREPEYTDGVTDAPEEEGMPEDEIAARPPGGEGDPFYDQAVQIVLEDGKASISYLQRKLGVGYNRAAKLIEAMEEAGIVSKPTGTGKRSILRGRE</sequence>
<dbReference type="GO" id="GO:0051301">
    <property type="term" value="P:cell division"/>
    <property type="evidence" value="ECO:0007669"/>
    <property type="project" value="UniProtKB-KW"/>
</dbReference>
<dbReference type="InterPro" id="IPR036390">
    <property type="entry name" value="WH_DNA-bd_sf"/>
</dbReference>
<dbReference type="InterPro" id="IPR025199">
    <property type="entry name" value="FtsK_4TM"/>
</dbReference>
<organism evidence="18 19">
    <name type="scientific">Turicimonas muris</name>
    <dbReference type="NCBI Taxonomy" id="1796652"/>
    <lineage>
        <taxon>Bacteria</taxon>
        <taxon>Pseudomonadati</taxon>
        <taxon>Pseudomonadota</taxon>
        <taxon>Betaproteobacteria</taxon>
        <taxon>Burkholderiales</taxon>
        <taxon>Sutterellaceae</taxon>
        <taxon>Turicimonas</taxon>
    </lineage>
</organism>
<feature type="domain" description="FtsK" evidence="17">
    <location>
        <begin position="461"/>
        <end position="670"/>
    </location>
</feature>
<dbReference type="GeneID" id="78363133"/>
<evidence type="ECO:0000256" key="7">
    <source>
        <dbReference type="ARBA" id="ARBA00022741"/>
    </source>
</evidence>
<dbReference type="Pfam" id="PF13491">
    <property type="entry name" value="FtsK_4TM"/>
    <property type="match status" value="1"/>
</dbReference>
<feature type="transmembrane region" description="Helical" evidence="16">
    <location>
        <begin position="166"/>
        <end position="192"/>
    </location>
</feature>
<keyword evidence="5" id="KW-0132">Cell division</keyword>